<dbReference type="Gene3D" id="2.60.40.1120">
    <property type="entry name" value="Carboxypeptidase-like, regulatory domain"/>
    <property type="match status" value="1"/>
</dbReference>
<dbReference type="InterPro" id="IPR039426">
    <property type="entry name" value="TonB-dep_rcpt-like"/>
</dbReference>
<keyword evidence="3 8" id="KW-1134">Transmembrane beta strand</keyword>
<dbReference type="NCBIfam" id="TIGR04056">
    <property type="entry name" value="OMP_RagA_SusC"/>
    <property type="match status" value="1"/>
</dbReference>
<dbReference type="EMBL" id="CP045652">
    <property type="protein sequence ID" value="QGA24946.1"/>
    <property type="molecule type" value="Genomic_DNA"/>
</dbReference>
<dbReference type="Pfam" id="PF07715">
    <property type="entry name" value="Plug"/>
    <property type="match status" value="1"/>
</dbReference>
<dbReference type="Proteomes" id="UP000326921">
    <property type="component" value="Chromosome"/>
</dbReference>
<dbReference type="InterPro" id="IPR000531">
    <property type="entry name" value="Beta-barrel_TonB"/>
</dbReference>
<evidence type="ECO:0000256" key="7">
    <source>
        <dbReference type="ARBA" id="ARBA00023237"/>
    </source>
</evidence>
<evidence type="ECO:0000256" key="4">
    <source>
        <dbReference type="ARBA" id="ARBA00022692"/>
    </source>
</evidence>
<evidence type="ECO:0000313" key="14">
    <source>
        <dbReference type="Proteomes" id="UP000326921"/>
    </source>
</evidence>
<keyword evidence="4 8" id="KW-0812">Transmembrane</keyword>
<dbReference type="PROSITE" id="PS52016">
    <property type="entry name" value="TONB_DEPENDENT_REC_3"/>
    <property type="match status" value="1"/>
</dbReference>
<evidence type="ECO:0000256" key="9">
    <source>
        <dbReference type="RuleBase" id="RU003357"/>
    </source>
</evidence>
<accession>A0A5Q0Q6G3</accession>
<dbReference type="Pfam" id="PF00593">
    <property type="entry name" value="TonB_dep_Rec_b-barrel"/>
    <property type="match status" value="1"/>
</dbReference>
<comment type="similarity">
    <text evidence="8 9">Belongs to the TonB-dependent receptor family.</text>
</comment>
<dbReference type="InterPro" id="IPR023996">
    <property type="entry name" value="TonB-dep_OMP_SusC/RagA"/>
</dbReference>
<comment type="subcellular location">
    <subcellularLocation>
        <location evidence="1 8">Cell outer membrane</location>
        <topology evidence="1 8">Multi-pass membrane protein</topology>
    </subcellularLocation>
</comment>
<protein>
    <submittedName>
        <fullName evidence="13">SusC/RagA family TonB-linked outer membrane protein</fullName>
    </submittedName>
</protein>
<dbReference type="InterPro" id="IPR023997">
    <property type="entry name" value="TonB-dep_OMP_SusC/RagA_CS"/>
</dbReference>
<dbReference type="KEGG" id="sphe:GFH32_00800"/>
<name>A0A5Q0Q6G3_9SPHI</name>
<evidence type="ECO:0000313" key="13">
    <source>
        <dbReference type="EMBL" id="QGA24946.1"/>
    </source>
</evidence>
<dbReference type="Pfam" id="PF13715">
    <property type="entry name" value="CarbopepD_reg_2"/>
    <property type="match status" value="1"/>
</dbReference>
<evidence type="ECO:0000256" key="2">
    <source>
        <dbReference type="ARBA" id="ARBA00022448"/>
    </source>
</evidence>
<evidence type="ECO:0000256" key="8">
    <source>
        <dbReference type="PROSITE-ProRule" id="PRU01360"/>
    </source>
</evidence>
<keyword evidence="7 8" id="KW-0998">Cell outer membrane</keyword>
<evidence type="ECO:0000256" key="10">
    <source>
        <dbReference type="SAM" id="SignalP"/>
    </source>
</evidence>
<feature type="domain" description="TonB-dependent receptor plug" evidence="12">
    <location>
        <begin position="119"/>
        <end position="225"/>
    </location>
</feature>
<feature type="signal peptide" evidence="10">
    <location>
        <begin position="1"/>
        <end position="27"/>
    </location>
</feature>
<keyword evidence="2 8" id="KW-0813">Transport</keyword>
<evidence type="ECO:0000256" key="5">
    <source>
        <dbReference type="ARBA" id="ARBA00023077"/>
    </source>
</evidence>
<keyword evidence="6 8" id="KW-0472">Membrane</keyword>
<proteinExistence type="inferred from homology"/>
<evidence type="ECO:0000256" key="6">
    <source>
        <dbReference type="ARBA" id="ARBA00023136"/>
    </source>
</evidence>
<keyword evidence="14" id="KW-1185">Reference proteome</keyword>
<sequence>MTKNYFKNQKKLILLLFLCLLHCVAWAQSVLRGKVSDQAGNPLSAVTVQNQSSKASSSTGEDGTFSISANPGDQLLFSNVGYASYTLKVVNLSNVQITLAPEDQNLEEVVVLGYGSIKKSNLTGSVSRLDKRVLETGVRSNPASALAGTIPGLRVQQTSGKPGAVPKIVLRGGTTYGGGGEPLIIVDGVIRASFSDLSQDDIESIDVLKDASATAIYGARASNGVILVTTKRGKEGVSNITLRSKTGLNYINQPFEFLGAKDYINWSRKAVQTSGIYQPNQLNQLTAVNPFGTGNKYKDANGNILDGNQVNTAVWSTMLLDDTNRELLSQGWQTMIDPVTGKELIFKDFNYADYAVNDGAVTQDYNLGLQGGNDKGKYYASIGKYKEDGLPIETYYDRLTFVLNGDYKIKPWLTSNSGLNFAHTKWKDANNDETFYFSRALGAPPTMRGTNANGDLLLGRDNWDGNPMVNIDKFIRNNLDQKFTFSQAFTINLAKKLSLRTSANWYIHQDSRESFAKDYLNGPGNWVRSRSSAASNDKRFNQTYNAVLNYNLTIQDDHNFDAMAGWEFYDAYRNGLSASGNGAPTDDFMDLQLTNSEANRRSIDSWHDRQRITSFFGRVNYDYKQRYLMTLTLRRDGYSALLNNRWGNFPGVSFGWNMHNEEFFANSIGKDNIVNTLKLRASYGANGNISDITKDVSYLLQGTFGTSKYNGNVGYLMNSLNIPNLKWESLITKEVGLETRLLNRVDLSVAYYHRTTSDKIADLKLPSSAGWDIIRTNNGDMQNQGVEIDLNYQAVRSDNWDLSFNWNTAYNQNKILKLPSNGLENNRQNSIQVYNPSTKELEWVGGFQEGQDPNVAYAYEALGIIRNQADLDSYARNLIDYAGARPLVHPDVFNAMSQDDKNKHFPIAIGDVMWRDVNGDGVINTNDQVKMGNTIPRFTGGFGLNTRYKDFSLSARFDYALGFIAYDGPRAWFLGMMQGTFNTTTEVLDSWTPENPNAKYPTYYWADQLFKNNVARSSSMFFNKGNYLALREIALAYSLPKSIANKAKMEDLKLTVSGQNLQYWTKNTLFSAESGSVAQGSGGYPLPRTVIFGVQLTF</sequence>
<evidence type="ECO:0000256" key="3">
    <source>
        <dbReference type="ARBA" id="ARBA00022452"/>
    </source>
</evidence>
<evidence type="ECO:0000259" key="12">
    <source>
        <dbReference type="Pfam" id="PF07715"/>
    </source>
</evidence>
<gene>
    <name evidence="13" type="ORF">GFH32_00800</name>
</gene>
<dbReference type="AlphaFoldDB" id="A0A5Q0Q6G3"/>
<dbReference type="NCBIfam" id="TIGR04057">
    <property type="entry name" value="SusC_RagA_signa"/>
    <property type="match status" value="1"/>
</dbReference>
<feature type="chain" id="PRO_5024881474" evidence="10">
    <location>
        <begin position="28"/>
        <end position="1098"/>
    </location>
</feature>
<dbReference type="InterPro" id="IPR036942">
    <property type="entry name" value="Beta-barrel_TonB_sf"/>
</dbReference>
<keyword evidence="10" id="KW-0732">Signal</keyword>
<evidence type="ECO:0000259" key="11">
    <source>
        <dbReference type="Pfam" id="PF00593"/>
    </source>
</evidence>
<dbReference type="InterPro" id="IPR037066">
    <property type="entry name" value="Plug_dom_sf"/>
</dbReference>
<dbReference type="InterPro" id="IPR012910">
    <property type="entry name" value="Plug_dom"/>
</dbReference>
<keyword evidence="5 9" id="KW-0798">TonB box</keyword>
<evidence type="ECO:0000256" key="1">
    <source>
        <dbReference type="ARBA" id="ARBA00004571"/>
    </source>
</evidence>
<dbReference type="Gene3D" id="2.170.130.10">
    <property type="entry name" value="TonB-dependent receptor, plug domain"/>
    <property type="match status" value="1"/>
</dbReference>
<reference evidence="13 14" key="1">
    <citation type="submission" date="2019-10" db="EMBL/GenBank/DDBJ databases">
        <authorList>
            <person name="Dong K."/>
        </authorList>
    </citation>
    <scope>NUCLEOTIDE SEQUENCE [LARGE SCALE GENOMIC DNA]</scope>
    <source>
        <strain evidence="14">dk4302</strain>
    </source>
</reference>
<dbReference type="SUPFAM" id="SSF49464">
    <property type="entry name" value="Carboxypeptidase regulatory domain-like"/>
    <property type="match status" value="1"/>
</dbReference>
<dbReference type="InterPro" id="IPR008969">
    <property type="entry name" value="CarboxyPept-like_regulatory"/>
</dbReference>
<feature type="domain" description="TonB-dependent receptor-like beta-barrel" evidence="11">
    <location>
        <begin position="429"/>
        <end position="850"/>
    </location>
</feature>
<dbReference type="GO" id="GO:0009279">
    <property type="term" value="C:cell outer membrane"/>
    <property type="evidence" value="ECO:0007669"/>
    <property type="project" value="UniProtKB-SubCell"/>
</dbReference>
<dbReference type="Gene3D" id="2.40.170.20">
    <property type="entry name" value="TonB-dependent receptor, beta-barrel domain"/>
    <property type="match status" value="1"/>
</dbReference>
<organism evidence="13 14">
    <name type="scientific">Sphingobacterium zhuxiongii</name>
    <dbReference type="NCBI Taxonomy" id="2662364"/>
    <lineage>
        <taxon>Bacteria</taxon>
        <taxon>Pseudomonadati</taxon>
        <taxon>Bacteroidota</taxon>
        <taxon>Sphingobacteriia</taxon>
        <taxon>Sphingobacteriales</taxon>
        <taxon>Sphingobacteriaceae</taxon>
        <taxon>Sphingobacterium</taxon>
    </lineage>
</organism>
<dbReference type="SUPFAM" id="SSF56935">
    <property type="entry name" value="Porins"/>
    <property type="match status" value="1"/>
</dbReference>
<dbReference type="RefSeq" id="WP_153509268.1">
    <property type="nucleotide sequence ID" value="NZ_CP045652.1"/>
</dbReference>